<feature type="domain" description="FAD-binding FR-type" evidence="2">
    <location>
        <begin position="1"/>
        <end position="97"/>
    </location>
</feature>
<comment type="caution">
    <text evidence="3">The sequence shown here is derived from an EMBL/GenBank/DDBJ whole genome shotgun (WGS) entry which is preliminary data.</text>
</comment>
<dbReference type="InterPro" id="IPR017938">
    <property type="entry name" value="Riboflavin_synthase-like_b-brl"/>
</dbReference>
<name>A0A194AHH7_9BACT</name>
<dbReference type="CDD" id="cd06219">
    <property type="entry name" value="DHOD_e_trans_like1"/>
    <property type="match status" value="1"/>
</dbReference>
<dbReference type="OrthoDB" id="9778346at2"/>
<dbReference type="STRING" id="1592317.DPF_1381"/>
<dbReference type="Proteomes" id="UP000095200">
    <property type="component" value="Unassembled WGS sequence"/>
</dbReference>
<dbReference type="GO" id="GO:0016491">
    <property type="term" value="F:oxidoreductase activity"/>
    <property type="evidence" value="ECO:0007669"/>
    <property type="project" value="InterPro"/>
</dbReference>
<evidence type="ECO:0000256" key="1">
    <source>
        <dbReference type="PIRSR" id="PIRSR006816-2"/>
    </source>
</evidence>
<keyword evidence="1" id="KW-0479">Metal-binding</keyword>
<dbReference type="GO" id="GO:0046872">
    <property type="term" value="F:metal ion binding"/>
    <property type="evidence" value="ECO:0007669"/>
    <property type="project" value="UniProtKB-KW"/>
</dbReference>
<dbReference type="InterPro" id="IPR012165">
    <property type="entry name" value="Cyt_c3_hydrogenase_gsu"/>
</dbReference>
<reference evidence="4" key="1">
    <citation type="submission" date="2016-06" db="EMBL/GenBank/DDBJ databases">
        <title>Draft genome sequence of Desulfoplanes formicivorans strain Pf12B.</title>
        <authorList>
            <person name="Watanabe M."/>
            <person name="Kojima H."/>
            <person name="Fukui M."/>
        </authorList>
    </citation>
    <scope>NUCLEOTIDE SEQUENCE [LARGE SCALE GENOMIC DNA]</scope>
    <source>
        <strain evidence="4">Pf12B</strain>
    </source>
</reference>
<proteinExistence type="predicted"/>
<keyword evidence="1" id="KW-0411">Iron-sulfur</keyword>
<dbReference type="Gene3D" id="3.40.50.80">
    <property type="entry name" value="Nucleotide-binding domain of ferredoxin-NADP reductase (FNR) module"/>
    <property type="match status" value="1"/>
</dbReference>
<feature type="binding site" evidence="1">
    <location>
        <position position="239"/>
    </location>
    <ligand>
        <name>[2Fe-2S] cluster</name>
        <dbReference type="ChEBI" id="CHEBI:190135"/>
    </ligand>
</feature>
<feature type="binding site" evidence="1">
    <location>
        <position position="227"/>
    </location>
    <ligand>
        <name>[2Fe-2S] cluster</name>
        <dbReference type="ChEBI" id="CHEBI:190135"/>
    </ligand>
</feature>
<dbReference type="PIRSF" id="PIRSF006816">
    <property type="entry name" value="Cyc3_hyd_g"/>
    <property type="match status" value="1"/>
</dbReference>
<dbReference type="Pfam" id="PF10418">
    <property type="entry name" value="DHODB_Fe-S_bind"/>
    <property type="match status" value="1"/>
</dbReference>
<dbReference type="PANTHER" id="PTHR43513">
    <property type="entry name" value="DIHYDROOROTATE DEHYDROGENASE B (NAD(+)), ELECTRON TRANSFER SUBUNIT"/>
    <property type="match status" value="1"/>
</dbReference>
<sequence length="278" mass="29782">MPNTIVKKKGLIPGRVSEMIISAPEIATKARPGNFVVLRLSPQGERIPLTIADTDPQAGTITIVYMVLGKTTAMLEKLVQGDDILDVCGPLGKPTRLDKVGTVICVGGGTGIAAMHHIAKGHHRVGNRVVAIIGARSKDLLLFEKELASFCDEVLVATDDGSYGHKGFVTEVLAKRLAQDAHVGEVVGVGPVPMMRAVAETTRPFKVRTIVSLNPIMVDGIGMCGACRVTVGGKTRFACVDGPEFDAHSVDFDELMRRLGSFREQEQASYNTYCECHG</sequence>
<dbReference type="GO" id="GO:0006221">
    <property type="term" value="P:pyrimidine nucleotide biosynthetic process"/>
    <property type="evidence" value="ECO:0007669"/>
    <property type="project" value="InterPro"/>
</dbReference>
<dbReference type="InterPro" id="IPR001433">
    <property type="entry name" value="OxRdtase_FAD/NAD-bd"/>
</dbReference>
<feature type="binding site" evidence="1">
    <location>
        <position position="224"/>
    </location>
    <ligand>
        <name>[2Fe-2S] cluster</name>
        <dbReference type="ChEBI" id="CHEBI:190135"/>
    </ligand>
</feature>
<dbReference type="EMBL" id="BDFE01000015">
    <property type="protein sequence ID" value="GAU08665.1"/>
    <property type="molecule type" value="Genomic_DNA"/>
</dbReference>
<dbReference type="PANTHER" id="PTHR43513:SF3">
    <property type="entry name" value="DIHYDROOROTATE DEHYDROGENASE B (NAD(+)), ELECTRON TRANSFER SUBUNIT-RELATED"/>
    <property type="match status" value="1"/>
</dbReference>
<dbReference type="GO" id="GO:0051537">
    <property type="term" value="F:2 iron, 2 sulfur cluster binding"/>
    <property type="evidence" value="ECO:0007669"/>
    <property type="project" value="UniProtKB-KW"/>
</dbReference>
<dbReference type="AlphaFoldDB" id="A0A194AHH7"/>
<dbReference type="RefSeq" id="WP_069858374.1">
    <property type="nucleotide sequence ID" value="NZ_BDFE01000015.1"/>
</dbReference>
<keyword evidence="4" id="KW-1185">Reference proteome</keyword>
<dbReference type="SUPFAM" id="SSF63380">
    <property type="entry name" value="Riboflavin synthase domain-like"/>
    <property type="match status" value="1"/>
</dbReference>
<dbReference type="InterPro" id="IPR039261">
    <property type="entry name" value="FNR_nucleotide-bd"/>
</dbReference>
<dbReference type="PROSITE" id="PS51384">
    <property type="entry name" value="FAD_FR"/>
    <property type="match status" value="1"/>
</dbReference>
<dbReference type="GO" id="GO:0050660">
    <property type="term" value="F:flavin adenine dinucleotide binding"/>
    <property type="evidence" value="ECO:0007669"/>
    <property type="project" value="InterPro"/>
</dbReference>
<evidence type="ECO:0000313" key="3">
    <source>
        <dbReference type="EMBL" id="GAU08665.1"/>
    </source>
</evidence>
<gene>
    <name evidence="3" type="ORF">DPF_1381</name>
</gene>
<dbReference type="Gene3D" id="2.40.30.10">
    <property type="entry name" value="Translation factors"/>
    <property type="match status" value="1"/>
</dbReference>
<dbReference type="InterPro" id="IPR017927">
    <property type="entry name" value="FAD-bd_FR_type"/>
</dbReference>
<evidence type="ECO:0000259" key="2">
    <source>
        <dbReference type="PROSITE" id="PS51384"/>
    </source>
</evidence>
<dbReference type="InterPro" id="IPR019480">
    <property type="entry name" value="Dihydroorotate_DH_Fe-S-bd"/>
</dbReference>
<accession>A0A194AHH7</accession>
<dbReference type="SUPFAM" id="SSF52343">
    <property type="entry name" value="Ferredoxin reductase-like, C-terminal NADP-linked domain"/>
    <property type="match status" value="1"/>
</dbReference>
<protein>
    <submittedName>
        <fullName evidence="3">Ferredoxin-NADP(+) reductase subunit alpha</fullName>
    </submittedName>
</protein>
<organism evidence="3 4">
    <name type="scientific">Desulfoplanes formicivorans</name>
    <dbReference type="NCBI Taxonomy" id="1592317"/>
    <lineage>
        <taxon>Bacteria</taxon>
        <taxon>Pseudomonadati</taxon>
        <taxon>Thermodesulfobacteriota</taxon>
        <taxon>Desulfovibrionia</taxon>
        <taxon>Desulfovibrionales</taxon>
        <taxon>Desulfoplanaceae</taxon>
        <taxon>Desulfoplanes</taxon>
    </lineage>
</organism>
<dbReference type="InterPro" id="IPR050353">
    <property type="entry name" value="PyrK_electron_transfer"/>
</dbReference>
<comment type="cofactor">
    <cofactor evidence="1">
        <name>[2Fe-2S] cluster</name>
        <dbReference type="ChEBI" id="CHEBI:190135"/>
    </cofactor>
    <text evidence="1">Binds 1 [2Fe-2S] cluster per subunit.</text>
</comment>
<dbReference type="Pfam" id="PF00175">
    <property type="entry name" value="NAD_binding_1"/>
    <property type="match status" value="1"/>
</dbReference>
<evidence type="ECO:0000313" key="4">
    <source>
        <dbReference type="Proteomes" id="UP000095200"/>
    </source>
</evidence>
<dbReference type="NCBIfam" id="NF004862">
    <property type="entry name" value="PRK06222.1"/>
    <property type="match status" value="1"/>
</dbReference>
<keyword evidence="1" id="KW-0408">Iron</keyword>
<keyword evidence="1" id="KW-0001">2Fe-2S</keyword>